<sequence>MTPRKGKTLTLTDFLAEDGGGGGPTFIPKPVSWADETDELEGDGTGWGIWDHGITG</sequence>
<reference evidence="2" key="1">
    <citation type="submission" date="2025-08" db="UniProtKB">
        <authorList>
            <consortium name="Ensembl"/>
        </authorList>
    </citation>
    <scope>IDENTIFICATION</scope>
</reference>
<evidence type="ECO:0000313" key="3">
    <source>
        <dbReference type="Proteomes" id="UP000694522"/>
    </source>
</evidence>
<organism evidence="2 3">
    <name type="scientific">Amazona collaria</name>
    <name type="common">yellow-billed parrot</name>
    <dbReference type="NCBI Taxonomy" id="241587"/>
    <lineage>
        <taxon>Eukaryota</taxon>
        <taxon>Metazoa</taxon>
        <taxon>Chordata</taxon>
        <taxon>Craniata</taxon>
        <taxon>Vertebrata</taxon>
        <taxon>Euteleostomi</taxon>
        <taxon>Archelosauria</taxon>
        <taxon>Archosauria</taxon>
        <taxon>Dinosauria</taxon>
        <taxon>Saurischia</taxon>
        <taxon>Theropoda</taxon>
        <taxon>Coelurosauria</taxon>
        <taxon>Aves</taxon>
        <taxon>Neognathae</taxon>
        <taxon>Neoaves</taxon>
        <taxon>Telluraves</taxon>
        <taxon>Australaves</taxon>
        <taxon>Psittaciformes</taxon>
        <taxon>Psittacidae</taxon>
        <taxon>Amazona</taxon>
    </lineage>
</organism>
<dbReference type="Proteomes" id="UP000694522">
    <property type="component" value="Unplaced"/>
</dbReference>
<keyword evidence="3" id="KW-1185">Reference proteome</keyword>
<reference evidence="2" key="2">
    <citation type="submission" date="2025-09" db="UniProtKB">
        <authorList>
            <consortium name="Ensembl"/>
        </authorList>
    </citation>
    <scope>IDENTIFICATION</scope>
</reference>
<evidence type="ECO:0000256" key="1">
    <source>
        <dbReference type="SAM" id="MobiDB-lite"/>
    </source>
</evidence>
<name>A0A8B9FRZ0_9PSIT</name>
<dbReference type="Ensembl" id="ENSACOT00000014521.1">
    <property type="protein sequence ID" value="ENSACOP00000014028.1"/>
    <property type="gene ID" value="ENSACOG00000009747.1"/>
</dbReference>
<protein>
    <submittedName>
        <fullName evidence="2">Uncharacterized protein</fullName>
    </submittedName>
</protein>
<proteinExistence type="predicted"/>
<dbReference type="AlphaFoldDB" id="A0A8B9FRZ0"/>
<accession>A0A8B9FRZ0</accession>
<evidence type="ECO:0000313" key="2">
    <source>
        <dbReference type="Ensembl" id="ENSACOP00000014028.1"/>
    </source>
</evidence>
<feature type="region of interest" description="Disordered" evidence="1">
    <location>
        <begin position="1"/>
        <end position="25"/>
    </location>
</feature>